<gene>
    <name evidence="3" type="ORF">Hyperionvirus1_144</name>
</gene>
<dbReference type="SUPFAM" id="SSF54695">
    <property type="entry name" value="POZ domain"/>
    <property type="match status" value="1"/>
</dbReference>
<dbReference type="Gene3D" id="3.30.710.10">
    <property type="entry name" value="Potassium Channel Kv1.1, Chain A"/>
    <property type="match status" value="1"/>
</dbReference>
<evidence type="ECO:0000313" key="3">
    <source>
        <dbReference type="EMBL" id="AYV82565.1"/>
    </source>
</evidence>
<feature type="domain" description="BTB" evidence="2">
    <location>
        <begin position="39"/>
        <end position="106"/>
    </location>
</feature>
<reference evidence="3" key="1">
    <citation type="submission" date="2018-10" db="EMBL/GenBank/DDBJ databases">
        <title>Hidden diversity of soil giant viruses.</title>
        <authorList>
            <person name="Schulz F."/>
            <person name="Alteio L."/>
            <person name="Goudeau D."/>
            <person name="Ryan E.M."/>
            <person name="Malmstrom R.R."/>
            <person name="Blanchard J."/>
            <person name="Woyke T."/>
        </authorList>
    </citation>
    <scope>NUCLEOTIDE SEQUENCE</scope>
    <source>
        <strain evidence="3">HYV1</strain>
    </source>
</reference>
<comment type="similarity">
    <text evidence="1">Belongs to the mimivirus BTB/WD family.</text>
</comment>
<name>A0A3G5A5P4_9VIRU</name>
<dbReference type="Pfam" id="PF00651">
    <property type="entry name" value="BTB"/>
    <property type="match status" value="1"/>
</dbReference>
<dbReference type="PROSITE" id="PS50097">
    <property type="entry name" value="BTB"/>
    <property type="match status" value="1"/>
</dbReference>
<evidence type="ECO:0000259" key="2">
    <source>
        <dbReference type="PROSITE" id="PS50097"/>
    </source>
</evidence>
<dbReference type="EMBL" id="MK072383">
    <property type="protein sequence ID" value="AYV82565.1"/>
    <property type="molecule type" value="Genomic_DNA"/>
</dbReference>
<evidence type="ECO:0000256" key="1">
    <source>
        <dbReference type="ARBA" id="ARBA00006497"/>
    </source>
</evidence>
<proteinExistence type="inferred from homology"/>
<accession>A0A3G5A5P4</accession>
<sequence>MGALLETKIKPPTSDDQGFVADESSLVDKMLKILESGGGDITVKSRTRSVTAFSAILSATSEPLRKMLGDKFKEQHEKIISFENYGYQAVRFFIFYIHGDMLRSPITYTDTFDLMELCEMYGLKKYLSYLIEIIHDYTTEENAINILCLCDHYIRISTASKITIRRVAKKILFEKITSVMKTYFQLTDITDGLESKKAEEDFESVTDQLRLNMLERIMREYCVLLVRVPLTRYCDEYPNIYKTDGKIFEMYPQIKPIFKWVQGQNYHWIDGTDILKLQSTDDYIVIKKTFSELEFIFI</sequence>
<organism evidence="3">
    <name type="scientific">Hyperionvirus sp</name>
    <dbReference type="NCBI Taxonomy" id="2487770"/>
    <lineage>
        <taxon>Viruses</taxon>
        <taxon>Varidnaviria</taxon>
        <taxon>Bamfordvirae</taxon>
        <taxon>Nucleocytoviricota</taxon>
        <taxon>Megaviricetes</taxon>
        <taxon>Imitervirales</taxon>
        <taxon>Mimiviridae</taxon>
        <taxon>Klosneuvirinae</taxon>
    </lineage>
</organism>
<dbReference type="InterPro" id="IPR011333">
    <property type="entry name" value="SKP1/BTB/POZ_sf"/>
</dbReference>
<protein>
    <recommendedName>
        <fullName evidence="2">BTB domain-containing protein</fullName>
    </recommendedName>
</protein>
<dbReference type="InterPro" id="IPR000210">
    <property type="entry name" value="BTB/POZ_dom"/>
</dbReference>